<keyword evidence="4 10" id="KW-0347">Helicase</keyword>
<dbReference type="GO" id="GO:0005524">
    <property type="term" value="F:ATP binding"/>
    <property type="evidence" value="ECO:0007669"/>
    <property type="project" value="UniProtKB-UniRule"/>
</dbReference>
<organism evidence="12 13">
    <name type="scientific">Bradyrhizobium sediminis</name>
    <dbReference type="NCBI Taxonomy" id="2840469"/>
    <lineage>
        <taxon>Bacteria</taxon>
        <taxon>Pseudomonadati</taxon>
        <taxon>Pseudomonadota</taxon>
        <taxon>Alphaproteobacteria</taxon>
        <taxon>Hyphomicrobiales</taxon>
        <taxon>Nitrobacteraceae</taxon>
        <taxon>Bradyrhizobium</taxon>
    </lineage>
</organism>
<dbReference type="InterPro" id="IPR013986">
    <property type="entry name" value="DExx_box_DNA_helicase_dom_sf"/>
</dbReference>
<feature type="binding site" evidence="10">
    <location>
        <begin position="26"/>
        <end position="33"/>
    </location>
    <ligand>
        <name>ATP</name>
        <dbReference type="ChEBI" id="CHEBI:30616"/>
    </ligand>
</feature>
<evidence type="ECO:0000259" key="11">
    <source>
        <dbReference type="PROSITE" id="PS51198"/>
    </source>
</evidence>
<dbReference type="PANTHER" id="PTHR11070">
    <property type="entry name" value="UVRD / RECB / PCRA DNA HELICASE FAMILY MEMBER"/>
    <property type="match status" value="1"/>
</dbReference>
<evidence type="ECO:0000256" key="6">
    <source>
        <dbReference type="ARBA" id="ARBA00023235"/>
    </source>
</evidence>
<keyword evidence="6" id="KW-0413">Isomerase</keyword>
<dbReference type="GO" id="GO:0016787">
    <property type="term" value="F:hydrolase activity"/>
    <property type="evidence" value="ECO:0007669"/>
    <property type="project" value="UniProtKB-UniRule"/>
</dbReference>
<evidence type="ECO:0000256" key="10">
    <source>
        <dbReference type="PROSITE-ProRule" id="PRU00560"/>
    </source>
</evidence>
<reference evidence="12" key="1">
    <citation type="submission" date="2021-06" db="EMBL/GenBank/DDBJ databases">
        <title>Bradyrhizobium sp. S2-11-2 Genome sequencing.</title>
        <authorList>
            <person name="Jin L."/>
        </authorList>
    </citation>
    <scope>NUCLEOTIDE SEQUENCE</scope>
    <source>
        <strain evidence="12">S2-11-2</strain>
    </source>
</reference>
<dbReference type="Pfam" id="PF13361">
    <property type="entry name" value="UvrD_C"/>
    <property type="match status" value="1"/>
</dbReference>
<sequence>MKAKPFTPTGEQARVIGHNGSAFVASCPGSGKTRVIVERARLMLADHSSRRGIAFLSFTIAAVSELEERLHRQGLLDVPAFPHFIGTFDRFLWQFFIAPFGVPGCTARPRLIPDKDKLQIQPFPGAQALPLDCFDRTTGNSIPEALARHGFKGRVKAHETAARNTRARFLERGELDFADAREVALARLRDPVSSPVLARALAARFRELIVDEAQDCNPADLEIINWFRSAHIPVKVICDPHQSIYGFRGGVTDELLAFGETFEENDRLPITGNFRSSRHIANAIVALRAPSARSVTDEALGEYRDETTPIHILAYPGNSVPAIVGAKFGELTEELRLNARDCPVVAATRLSGANALGHPADNGVKDLSFRLAVAISDYHLSFELGGRKEALEVVHALMLELEGHLVNKTYHQHISNAEIEPDHWRPRVLELVDALRFDPTRFATSDAWHDLARTLLAPLLPVGGRSINQRLPRNADLAKALFGAPPSGHCARTIHSVKGMEFPAVCVVMSSRTAKGILDFLTAGSSAAASEDARKIYVGASRAQRLLAIAVPKSQAPRLMRLLQTTGATVSLVVL</sequence>
<comment type="similarity">
    <text evidence="1">Belongs to the helicase family. UvrD subfamily.</text>
</comment>
<dbReference type="Proteomes" id="UP000680805">
    <property type="component" value="Chromosome"/>
</dbReference>
<comment type="catalytic activity">
    <reaction evidence="7">
        <text>Couples ATP hydrolysis with the unwinding of duplex DNA by translocating in the 3'-5' direction.</text>
        <dbReference type="EC" id="5.6.2.4"/>
    </reaction>
</comment>
<dbReference type="EC" id="5.6.2.4" evidence="8"/>
<keyword evidence="2 10" id="KW-0547">Nucleotide-binding</keyword>
<dbReference type="InterPro" id="IPR027417">
    <property type="entry name" value="P-loop_NTPase"/>
</dbReference>
<dbReference type="AlphaFoldDB" id="A0A975NNM4"/>
<dbReference type="PROSITE" id="PS51198">
    <property type="entry name" value="UVRD_HELICASE_ATP_BIND"/>
    <property type="match status" value="1"/>
</dbReference>
<keyword evidence="3 10" id="KW-0378">Hydrolase</keyword>
<evidence type="ECO:0000256" key="9">
    <source>
        <dbReference type="ARBA" id="ARBA00048988"/>
    </source>
</evidence>
<evidence type="ECO:0000256" key="2">
    <source>
        <dbReference type="ARBA" id="ARBA00022741"/>
    </source>
</evidence>
<dbReference type="RefSeq" id="WP_215613768.1">
    <property type="nucleotide sequence ID" value="NZ_CP076135.1"/>
</dbReference>
<dbReference type="GO" id="GO:0000725">
    <property type="term" value="P:recombinational repair"/>
    <property type="evidence" value="ECO:0007669"/>
    <property type="project" value="TreeGrafter"/>
</dbReference>
<evidence type="ECO:0000313" key="12">
    <source>
        <dbReference type="EMBL" id="QWG18170.1"/>
    </source>
</evidence>
<dbReference type="EMBL" id="CP076135">
    <property type="protein sequence ID" value="QWG18170.1"/>
    <property type="molecule type" value="Genomic_DNA"/>
</dbReference>
<dbReference type="SUPFAM" id="SSF52540">
    <property type="entry name" value="P-loop containing nucleoside triphosphate hydrolases"/>
    <property type="match status" value="1"/>
</dbReference>
<dbReference type="InterPro" id="IPR014017">
    <property type="entry name" value="DNA_helicase_UvrD-like_C"/>
</dbReference>
<evidence type="ECO:0000256" key="1">
    <source>
        <dbReference type="ARBA" id="ARBA00009922"/>
    </source>
</evidence>
<dbReference type="InterPro" id="IPR000212">
    <property type="entry name" value="DNA_helicase_UvrD/REP"/>
</dbReference>
<dbReference type="InterPro" id="IPR014016">
    <property type="entry name" value="UvrD-like_ATP-bd"/>
</dbReference>
<dbReference type="Gene3D" id="1.10.10.160">
    <property type="match status" value="1"/>
</dbReference>
<proteinExistence type="inferred from homology"/>
<evidence type="ECO:0000256" key="4">
    <source>
        <dbReference type="ARBA" id="ARBA00022806"/>
    </source>
</evidence>
<dbReference type="GO" id="GO:0003677">
    <property type="term" value="F:DNA binding"/>
    <property type="evidence" value="ECO:0007669"/>
    <property type="project" value="UniProtKB-KW"/>
</dbReference>
<evidence type="ECO:0000256" key="5">
    <source>
        <dbReference type="ARBA" id="ARBA00022840"/>
    </source>
</evidence>
<dbReference type="PROSITE" id="PS51257">
    <property type="entry name" value="PROKAR_LIPOPROTEIN"/>
    <property type="match status" value="1"/>
</dbReference>
<evidence type="ECO:0000313" key="13">
    <source>
        <dbReference type="Proteomes" id="UP000680805"/>
    </source>
</evidence>
<keyword evidence="5 10" id="KW-0067">ATP-binding</keyword>
<dbReference type="GO" id="GO:0043138">
    <property type="term" value="F:3'-5' DNA helicase activity"/>
    <property type="evidence" value="ECO:0007669"/>
    <property type="project" value="UniProtKB-EC"/>
</dbReference>
<comment type="catalytic activity">
    <reaction evidence="9">
        <text>ATP + H2O = ADP + phosphate + H(+)</text>
        <dbReference type="Rhea" id="RHEA:13065"/>
        <dbReference type="ChEBI" id="CHEBI:15377"/>
        <dbReference type="ChEBI" id="CHEBI:15378"/>
        <dbReference type="ChEBI" id="CHEBI:30616"/>
        <dbReference type="ChEBI" id="CHEBI:43474"/>
        <dbReference type="ChEBI" id="CHEBI:456216"/>
        <dbReference type="EC" id="5.6.2.4"/>
    </reaction>
</comment>
<feature type="domain" description="UvrD-like helicase ATP-binding" evidence="11">
    <location>
        <begin position="5"/>
        <end position="277"/>
    </location>
</feature>
<evidence type="ECO:0000256" key="3">
    <source>
        <dbReference type="ARBA" id="ARBA00022801"/>
    </source>
</evidence>
<name>A0A975NNM4_9BRAD</name>
<accession>A0A975NNM4</accession>
<protein>
    <recommendedName>
        <fullName evidence="8">DNA 3'-5' helicase</fullName>
        <ecNumber evidence="8">5.6.2.4</ecNumber>
    </recommendedName>
</protein>
<dbReference type="KEGG" id="bsei:KMZ68_25060"/>
<evidence type="ECO:0000256" key="7">
    <source>
        <dbReference type="ARBA" id="ARBA00034617"/>
    </source>
</evidence>
<evidence type="ECO:0000256" key="8">
    <source>
        <dbReference type="ARBA" id="ARBA00034808"/>
    </source>
</evidence>
<dbReference type="Gene3D" id="3.40.50.300">
    <property type="entry name" value="P-loop containing nucleotide triphosphate hydrolases"/>
    <property type="match status" value="2"/>
</dbReference>
<dbReference type="Pfam" id="PF00580">
    <property type="entry name" value="UvrD-helicase"/>
    <property type="match status" value="2"/>
</dbReference>
<gene>
    <name evidence="12" type="ORF">KMZ68_25060</name>
</gene>